<protein>
    <submittedName>
        <fullName evidence="2">Endonuclease domain-containing protein</fullName>
    </submittedName>
</protein>
<dbReference type="InterPro" id="IPR007569">
    <property type="entry name" value="DUF559"/>
</dbReference>
<dbReference type="Pfam" id="PF04480">
    <property type="entry name" value="DUF559"/>
    <property type="match status" value="1"/>
</dbReference>
<reference evidence="2" key="2">
    <citation type="journal article" date="2022" name="Microbiol. Resour. Announc.">
        <title>Metagenome Sequencing to Explore Phylogenomics of Terrestrial Cyanobacteria.</title>
        <authorList>
            <person name="Ward R.D."/>
            <person name="Stajich J.E."/>
            <person name="Johansen J.R."/>
            <person name="Huntemann M."/>
            <person name="Clum A."/>
            <person name="Foster B."/>
            <person name="Foster B."/>
            <person name="Roux S."/>
            <person name="Palaniappan K."/>
            <person name="Varghese N."/>
            <person name="Mukherjee S."/>
            <person name="Reddy T.B.K."/>
            <person name="Daum C."/>
            <person name="Copeland A."/>
            <person name="Chen I.A."/>
            <person name="Ivanova N.N."/>
            <person name="Kyrpides N.C."/>
            <person name="Shapiro N."/>
            <person name="Eloe-Fadrosh E.A."/>
            <person name="Pietrasiak N."/>
        </authorList>
    </citation>
    <scope>NUCLEOTIDE SEQUENCE</scope>
    <source>
        <strain evidence="2">CPER-KK1</strain>
    </source>
</reference>
<accession>A0A951PIK4</accession>
<reference evidence="2" key="1">
    <citation type="submission" date="2021-05" db="EMBL/GenBank/DDBJ databases">
        <authorList>
            <person name="Pietrasiak N."/>
            <person name="Ward R."/>
            <person name="Stajich J.E."/>
            <person name="Kurbessoian T."/>
        </authorList>
    </citation>
    <scope>NUCLEOTIDE SEQUENCE</scope>
    <source>
        <strain evidence="2">CPER-KK1</strain>
    </source>
</reference>
<dbReference type="AlphaFoldDB" id="A0A951PIK4"/>
<organism evidence="2 3">
    <name type="scientific">Symplocastrum torsivum CPER-KK1</name>
    <dbReference type="NCBI Taxonomy" id="450513"/>
    <lineage>
        <taxon>Bacteria</taxon>
        <taxon>Bacillati</taxon>
        <taxon>Cyanobacteriota</taxon>
        <taxon>Cyanophyceae</taxon>
        <taxon>Oscillatoriophycideae</taxon>
        <taxon>Oscillatoriales</taxon>
        <taxon>Microcoleaceae</taxon>
        <taxon>Symplocastrum</taxon>
    </lineage>
</organism>
<comment type="caution">
    <text evidence="2">The sequence shown here is derived from an EMBL/GenBank/DDBJ whole genome shotgun (WGS) entry which is preliminary data.</text>
</comment>
<dbReference type="Gene3D" id="3.40.960.10">
    <property type="entry name" value="VSR Endonuclease"/>
    <property type="match status" value="1"/>
</dbReference>
<dbReference type="CDD" id="cd01038">
    <property type="entry name" value="Endonuclease_DUF559"/>
    <property type="match status" value="1"/>
</dbReference>
<sequence>MPPKRIRGTTPNIVAAARHLRQNLTPAERTLWQALKNCQLNGFKFRCQHPVGSFIVDFYCPQCRLVVELDGEIHDQQIDYDTARTKQLNRFGYQVVRFHNQAVMTNLDGVLQQILEVIGERI</sequence>
<dbReference type="SUPFAM" id="SSF52980">
    <property type="entry name" value="Restriction endonuclease-like"/>
    <property type="match status" value="1"/>
</dbReference>
<dbReference type="InterPro" id="IPR047216">
    <property type="entry name" value="Endonuclease_DUF559_bact"/>
</dbReference>
<feature type="domain" description="DUF559" evidence="1">
    <location>
        <begin position="14"/>
        <end position="118"/>
    </location>
</feature>
<keyword evidence="2" id="KW-0540">Nuclease</keyword>
<name>A0A951PIK4_9CYAN</name>
<evidence type="ECO:0000313" key="3">
    <source>
        <dbReference type="Proteomes" id="UP000753908"/>
    </source>
</evidence>
<evidence type="ECO:0000259" key="1">
    <source>
        <dbReference type="Pfam" id="PF04480"/>
    </source>
</evidence>
<keyword evidence="2" id="KW-0378">Hydrolase</keyword>
<gene>
    <name evidence="2" type="ORF">KME25_06935</name>
</gene>
<evidence type="ECO:0000313" key="2">
    <source>
        <dbReference type="EMBL" id="MBW4544162.1"/>
    </source>
</evidence>
<dbReference type="PANTHER" id="PTHR38590">
    <property type="entry name" value="BLL0828 PROTEIN"/>
    <property type="match status" value="1"/>
</dbReference>
<dbReference type="PANTHER" id="PTHR38590:SF1">
    <property type="entry name" value="BLL0828 PROTEIN"/>
    <property type="match status" value="1"/>
</dbReference>
<keyword evidence="2" id="KW-0255">Endonuclease</keyword>
<dbReference type="InterPro" id="IPR011335">
    <property type="entry name" value="Restrct_endonuc-II-like"/>
</dbReference>
<dbReference type="EMBL" id="JAHHIF010000007">
    <property type="protein sequence ID" value="MBW4544162.1"/>
    <property type="molecule type" value="Genomic_DNA"/>
</dbReference>
<dbReference type="GO" id="GO:0004519">
    <property type="term" value="F:endonuclease activity"/>
    <property type="evidence" value="ECO:0007669"/>
    <property type="project" value="UniProtKB-KW"/>
</dbReference>
<proteinExistence type="predicted"/>
<dbReference type="Proteomes" id="UP000753908">
    <property type="component" value="Unassembled WGS sequence"/>
</dbReference>